<feature type="transmembrane region" description="Helical" evidence="1">
    <location>
        <begin position="30"/>
        <end position="49"/>
    </location>
</feature>
<sequence length="240" mass="25583">MNDWASYQLQDFIPFTADIYVRLLERMGETFWPLHLLTLALGAATLVLALSHRTRLACLLPAPLWAFVAIAFFIQRYAELNWAGGYVGYAFISQAVLLVLIALTEFGLNKAPRRSSPPVIIGTAITLFGLIILPLMAPLTGGSWYQAEVFGIHADPTAITTLGLALILLRGLALWAAAIIPALWVLISALTLQVLHATGAAASGAVASGAAVPGAVALFTVLAFALLGVVWKSFESQSAR</sequence>
<feature type="transmembrane region" description="Helical" evidence="1">
    <location>
        <begin position="149"/>
        <end position="169"/>
    </location>
</feature>
<dbReference type="EMBL" id="LAZR01000947">
    <property type="protein sequence ID" value="KKN54012.1"/>
    <property type="molecule type" value="Genomic_DNA"/>
</dbReference>
<evidence type="ECO:0008006" key="3">
    <source>
        <dbReference type="Google" id="ProtNLM"/>
    </source>
</evidence>
<feature type="transmembrane region" description="Helical" evidence="1">
    <location>
        <begin position="174"/>
        <end position="195"/>
    </location>
</feature>
<proteinExistence type="predicted"/>
<feature type="transmembrane region" description="Helical" evidence="1">
    <location>
        <begin position="119"/>
        <end position="137"/>
    </location>
</feature>
<evidence type="ECO:0000256" key="1">
    <source>
        <dbReference type="SAM" id="Phobius"/>
    </source>
</evidence>
<dbReference type="AlphaFoldDB" id="A0A0F9RVL2"/>
<gene>
    <name evidence="2" type="ORF">LCGC14_0596620</name>
</gene>
<feature type="transmembrane region" description="Helical" evidence="1">
    <location>
        <begin position="56"/>
        <end position="74"/>
    </location>
</feature>
<protein>
    <recommendedName>
        <fullName evidence="3">MFS transporter permease</fullName>
    </recommendedName>
</protein>
<keyword evidence="1" id="KW-0812">Transmembrane</keyword>
<feature type="transmembrane region" description="Helical" evidence="1">
    <location>
        <begin position="207"/>
        <end position="231"/>
    </location>
</feature>
<name>A0A0F9RVL2_9ZZZZ</name>
<reference evidence="2" key="1">
    <citation type="journal article" date="2015" name="Nature">
        <title>Complex archaea that bridge the gap between prokaryotes and eukaryotes.</title>
        <authorList>
            <person name="Spang A."/>
            <person name="Saw J.H."/>
            <person name="Jorgensen S.L."/>
            <person name="Zaremba-Niedzwiedzka K."/>
            <person name="Martijn J."/>
            <person name="Lind A.E."/>
            <person name="van Eijk R."/>
            <person name="Schleper C."/>
            <person name="Guy L."/>
            <person name="Ettema T.J."/>
        </authorList>
    </citation>
    <scope>NUCLEOTIDE SEQUENCE</scope>
</reference>
<feature type="transmembrane region" description="Helical" evidence="1">
    <location>
        <begin position="86"/>
        <end position="107"/>
    </location>
</feature>
<comment type="caution">
    <text evidence="2">The sequence shown here is derived from an EMBL/GenBank/DDBJ whole genome shotgun (WGS) entry which is preliminary data.</text>
</comment>
<organism evidence="2">
    <name type="scientific">marine sediment metagenome</name>
    <dbReference type="NCBI Taxonomy" id="412755"/>
    <lineage>
        <taxon>unclassified sequences</taxon>
        <taxon>metagenomes</taxon>
        <taxon>ecological metagenomes</taxon>
    </lineage>
</organism>
<evidence type="ECO:0000313" key="2">
    <source>
        <dbReference type="EMBL" id="KKN54012.1"/>
    </source>
</evidence>
<keyword evidence="1" id="KW-0472">Membrane</keyword>
<accession>A0A0F9RVL2</accession>
<keyword evidence="1" id="KW-1133">Transmembrane helix</keyword>